<dbReference type="RefSeq" id="WP_041054275.1">
    <property type="nucleotide sequence ID" value="NZ_JXRR01000001.1"/>
</dbReference>
<dbReference type="InterPro" id="IPR030395">
    <property type="entry name" value="GP_PDE_dom"/>
</dbReference>
<dbReference type="Proteomes" id="UP000031972">
    <property type="component" value="Unassembled WGS sequence"/>
</dbReference>
<dbReference type="EMBL" id="JXRR01000001">
    <property type="protein sequence ID" value="KIL53157.1"/>
    <property type="molecule type" value="Genomic_DNA"/>
</dbReference>
<dbReference type="PANTHER" id="PTHR46211">
    <property type="entry name" value="GLYCEROPHOSPHORYL DIESTER PHOSPHODIESTERASE"/>
    <property type="match status" value="1"/>
</dbReference>
<organism evidence="2 3">
    <name type="scientific">Jeotgalibacillus campisalis</name>
    <dbReference type="NCBI Taxonomy" id="220754"/>
    <lineage>
        <taxon>Bacteria</taxon>
        <taxon>Bacillati</taxon>
        <taxon>Bacillota</taxon>
        <taxon>Bacilli</taxon>
        <taxon>Bacillales</taxon>
        <taxon>Caryophanaceae</taxon>
        <taxon>Jeotgalibacillus</taxon>
    </lineage>
</organism>
<reference evidence="2 3" key="1">
    <citation type="submission" date="2015-01" db="EMBL/GenBank/DDBJ databases">
        <title>Jeotgalibacillus campisalis genome sequencing.</title>
        <authorList>
            <person name="Goh K.M."/>
            <person name="Chan K.-G."/>
            <person name="Yaakop A.S."/>
            <person name="Ee R."/>
            <person name="Gan H.M."/>
            <person name="Chan C.S."/>
        </authorList>
    </citation>
    <scope>NUCLEOTIDE SEQUENCE [LARGE SCALE GENOMIC DNA]</scope>
    <source>
        <strain evidence="2 3">SF-57</strain>
    </source>
</reference>
<evidence type="ECO:0000313" key="3">
    <source>
        <dbReference type="Proteomes" id="UP000031972"/>
    </source>
</evidence>
<dbReference type="InterPro" id="IPR017946">
    <property type="entry name" value="PLC-like_Pdiesterase_TIM-brl"/>
</dbReference>
<feature type="domain" description="GP-PDE" evidence="1">
    <location>
        <begin position="4"/>
        <end position="239"/>
    </location>
</feature>
<comment type="caution">
    <text evidence="2">The sequence shown here is derived from an EMBL/GenBank/DDBJ whole genome shotgun (WGS) entry which is preliminary data.</text>
</comment>
<dbReference type="AlphaFoldDB" id="A0A0C2VW93"/>
<dbReference type="PROSITE" id="PS51704">
    <property type="entry name" value="GP_PDE"/>
    <property type="match status" value="1"/>
</dbReference>
<dbReference type="Pfam" id="PF03009">
    <property type="entry name" value="GDPD"/>
    <property type="match status" value="1"/>
</dbReference>
<dbReference type="SUPFAM" id="SSF51695">
    <property type="entry name" value="PLC-like phosphodiesterases"/>
    <property type="match status" value="1"/>
</dbReference>
<name>A0A0C2VW93_9BACL</name>
<proteinExistence type="predicted"/>
<keyword evidence="3" id="KW-1185">Reference proteome</keyword>
<dbReference type="GO" id="GO:0008081">
    <property type="term" value="F:phosphoric diester hydrolase activity"/>
    <property type="evidence" value="ECO:0007669"/>
    <property type="project" value="InterPro"/>
</dbReference>
<dbReference type="CDD" id="cd08563">
    <property type="entry name" value="GDPD_TtGDE_like"/>
    <property type="match status" value="1"/>
</dbReference>
<dbReference type="PANTHER" id="PTHR46211:SF1">
    <property type="entry name" value="GLYCEROPHOSPHODIESTER PHOSPHODIESTERASE, CYTOPLASMIC"/>
    <property type="match status" value="1"/>
</dbReference>
<sequence>MTNVKLFAHRGSCTMCPENTMAAFRQAQREGADGIELDVQLSKDGYVVVIHDRTVTRTTNGRGTVAGLTFQQLRSLDAGSWYNEACIDEKIPTLEEVLIWIKTTELELNIELKTDEEPYPGIEQAVLDLINEYALRDRIVLSSFNIETLKRVRDLDDSVKLAYLISDQTEEAVTKALSLKSDLHCQLSFMKTEEAEKAVQEGIAIRLYTVNEAEELISINLNYIEAIITDALDVLKKAFKVGS</sequence>
<accession>A0A0C2VW93</accession>
<evidence type="ECO:0000313" key="2">
    <source>
        <dbReference type="EMBL" id="KIL53157.1"/>
    </source>
</evidence>
<protein>
    <recommendedName>
        <fullName evidence="1">GP-PDE domain-containing protein</fullName>
    </recommendedName>
</protein>
<gene>
    <name evidence="2" type="ORF">KR50_04860</name>
</gene>
<dbReference type="Gene3D" id="3.20.20.190">
    <property type="entry name" value="Phosphatidylinositol (PI) phosphodiesterase"/>
    <property type="match status" value="1"/>
</dbReference>
<dbReference type="GO" id="GO:0006629">
    <property type="term" value="P:lipid metabolic process"/>
    <property type="evidence" value="ECO:0007669"/>
    <property type="project" value="InterPro"/>
</dbReference>
<dbReference type="PATRIC" id="fig|220754.4.peg.496"/>
<dbReference type="PROSITE" id="PS50007">
    <property type="entry name" value="PIPLC_X_DOMAIN"/>
    <property type="match status" value="1"/>
</dbReference>
<evidence type="ECO:0000259" key="1">
    <source>
        <dbReference type="PROSITE" id="PS51704"/>
    </source>
</evidence>